<sequence length="149" mass="16563">METKAMYLSSCEERENVSFNEEGFDGINSRSLSKLNLCEESPANRRRKTDNCCAHLNSLSSINNSPHSSGDAKVQWMSSDAMAKPASSFTSKMSVSWWTASPTVVLSELTGRLASRVLCSDEKKQSLPVLPHQPMGSSKPMWRFLMNPQ</sequence>
<evidence type="ECO:0000313" key="2">
    <source>
        <dbReference type="Proteomes" id="UP001166093"/>
    </source>
</evidence>
<organism evidence="1 2">
    <name type="scientific">Polyodon spathula</name>
    <name type="common">North American paddlefish</name>
    <name type="synonym">Squalus spathula</name>
    <dbReference type="NCBI Taxonomy" id="7913"/>
    <lineage>
        <taxon>Eukaryota</taxon>
        <taxon>Metazoa</taxon>
        <taxon>Chordata</taxon>
        <taxon>Craniata</taxon>
        <taxon>Vertebrata</taxon>
        <taxon>Euteleostomi</taxon>
        <taxon>Actinopterygii</taxon>
        <taxon>Chondrostei</taxon>
        <taxon>Acipenseriformes</taxon>
        <taxon>Polyodontidae</taxon>
        <taxon>Polyodon</taxon>
    </lineage>
</organism>
<accession>A0ABS2Y0H2</accession>
<evidence type="ECO:0000313" key="1">
    <source>
        <dbReference type="EMBL" id="MBN3279697.1"/>
    </source>
</evidence>
<keyword evidence="2" id="KW-1185">Reference proteome</keyword>
<feature type="non-terminal residue" evidence="1">
    <location>
        <position position="149"/>
    </location>
</feature>
<proteinExistence type="predicted"/>
<reference evidence="1" key="1">
    <citation type="journal article" date="2021" name="Cell">
        <title>Tracing the genetic footprints of vertebrate landing in non-teleost ray-finned fishes.</title>
        <authorList>
            <person name="Bi X."/>
            <person name="Wang K."/>
            <person name="Yang L."/>
            <person name="Pan H."/>
            <person name="Jiang H."/>
            <person name="Wei Q."/>
            <person name="Fang M."/>
            <person name="Yu H."/>
            <person name="Zhu C."/>
            <person name="Cai Y."/>
            <person name="He Y."/>
            <person name="Gan X."/>
            <person name="Zeng H."/>
            <person name="Yu D."/>
            <person name="Zhu Y."/>
            <person name="Jiang H."/>
            <person name="Qiu Q."/>
            <person name="Yang H."/>
            <person name="Zhang Y.E."/>
            <person name="Wang W."/>
            <person name="Zhu M."/>
            <person name="He S."/>
            <person name="Zhang G."/>
        </authorList>
    </citation>
    <scope>NUCLEOTIDE SEQUENCE</scope>
    <source>
        <strain evidence="1">Pddl_001</strain>
    </source>
</reference>
<feature type="non-terminal residue" evidence="1">
    <location>
        <position position="1"/>
    </location>
</feature>
<dbReference type="EMBL" id="JAAWVQ010091807">
    <property type="protein sequence ID" value="MBN3279697.1"/>
    <property type="molecule type" value="Genomic_DNA"/>
</dbReference>
<gene>
    <name evidence="1" type="primary">Scara5_1</name>
    <name evidence="1" type="ORF">GTO93_0008972</name>
</gene>
<protein>
    <submittedName>
        <fullName evidence="1">SCAR5 protein</fullName>
    </submittedName>
</protein>
<name>A0ABS2Y0H2_POLSP</name>
<dbReference type="Proteomes" id="UP001166093">
    <property type="component" value="Unassembled WGS sequence"/>
</dbReference>
<comment type="caution">
    <text evidence="1">The sequence shown here is derived from an EMBL/GenBank/DDBJ whole genome shotgun (WGS) entry which is preliminary data.</text>
</comment>